<keyword evidence="1" id="KW-0812">Transmembrane</keyword>
<dbReference type="AlphaFoldDB" id="A0A9X4FCM5"/>
<evidence type="ECO:0000256" key="1">
    <source>
        <dbReference type="SAM" id="Phobius"/>
    </source>
</evidence>
<evidence type="ECO:0000313" key="5">
    <source>
        <dbReference type="Proteomes" id="UP001241226"/>
    </source>
</evidence>
<keyword evidence="1" id="KW-0472">Membrane</keyword>
<evidence type="ECO:0000313" key="4">
    <source>
        <dbReference type="Proteomes" id="UP001140978"/>
    </source>
</evidence>
<sequence length="220" mass="24828">MKKRTLPIPLILLIPILLLVMVIVAGIYRFSLSDQEILGQHYQPTVNVDPIVEQLFSIQVSQPLTIQVPQSDVFAFVDHLDVERGIASAQYSAEAERGEVLIDTSTLSLISQPAHQAPVFAGILMVSNQGSGVFYYLATFRYDAKRSRMISVDSQWLGDRIVVENVQYKEKQLDVDLLERTREQSMAQAPTISQKRRFLVDSEYRLIAPSLRGESTKSYP</sequence>
<gene>
    <name evidence="2" type="ORF">L9X51_05965</name>
    <name evidence="3" type="ORF">PYE67_17370</name>
</gene>
<dbReference type="Proteomes" id="UP001140978">
    <property type="component" value="Unassembled WGS sequence"/>
</dbReference>
<keyword evidence="1" id="KW-1133">Transmembrane helix</keyword>
<reference evidence="2 5" key="1">
    <citation type="submission" date="2022-02" db="EMBL/GenBank/DDBJ databases">
        <title>Emergence and expansion in Europe of a Vibrio aestuarianus clonal complex pathogenic for oysters.</title>
        <authorList>
            <person name="Mesnil A."/>
            <person name="Travers M.-A."/>
        </authorList>
    </citation>
    <scope>NUCLEOTIDE SEQUENCE</scope>
    <source>
        <strain evidence="2">19_064_15T1</strain>
        <strain evidence="3 5">U17</strain>
    </source>
</reference>
<name>A0A9X4FCM5_9VIBR</name>
<dbReference type="Proteomes" id="UP001241226">
    <property type="component" value="Chromosome 2"/>
</dbReference>
<organism evidence="2 4">
    <name type="scientific">Vibrio aestuarianus</name>
    <dbReference type="NCBI Taxonomy" id="28171"/>
    <lineage>
        <taxon>Bacteria</taxon>
        <taxon>Pseudomonadati</taxon>
        <taxon>Pseudomonadota</taxon>
        <taxon>Gammaproteobacteria</taxon>
        <taxon>Vibrionales</taxon>
        <taxon>Vibrionaceae</taxon>
        <taxon>Vibrio</taxon>
    </lineage>
</organism>
<evidence type="ECO:0000313" key="2">
    <source>
        <dbReference type="EMBL" id="MDE1345982.1"/>
    </source>
</evidence>
<dbReference type="RefSeq" id="WP_171980653.1">
    <property type="nucleotide sequence ID" value="NZ_CALYLG010000266.1"/>
</dbReference>
<feature type="transmembrane region" description="Helical" evidence="1">
    <location>
        <begin position="7"/>
        <end position="28"/>
    </location>
</feature>
<dbReference type="EMBL" id="JAKNAX010000011">
    <property type="protein sequence ID" value="MDE1345982.1"/>
    <property type="molecule type" value="Genomic_DNA"/>
</dbReference>
<evidence type="ECO:0000313" key="3">
    <source>
        <dbReference type="EMBL" id="WGK86721.1"/>
    </source>
</evidence>
<feature type="transmembrane region" description="Helical" evidence="1">
    <location>
        <begin position="117"/>
        <end position="138"/>
    </location>
</feature>
<dbReference type="EMBL" id="CP118712">
    <property type="protein sequence ID" value="WGK86721.1"/>
    <property type="molecule type" value="Genomic_DNA"/>
</dbReference>
<accession>A0A9X4FCM5</accession>
<proteinExistence type="predicted"/>
<protein>
    <submittedName>
        <fullName evidence="2">Uncharacterized protein</fullName>
    </submittedName>
</protein>